<evidence type="ECO:0000256" key="3">
    <source>
        <dbReference type="ARBA" id="ARBA00022448"/>
    </source>
</evidence>
<name>A0A9P6CPU8_9AGAR</name>
<dbReference type="PANTHER" id="PTHR48022">
    <property type="entry name" value="PLASTIDIC GLUCOSE TRANSPORTER 4"/>
    <property type="match status" value="1"/>
</dbReference>
<evidence type="ECO:0000256" key="5">
    <source>
        <dbReference type="ARBA" id="ARBA00022989"/>
    </source>
</evidence>
<feature type="transmembrane region" description="Helical" evidence="10">
    <location>
        <begin position="173"/>
        <end position="195"/>
    </location>
</feature>
<evidence type="ECO:0000256" key="11">
    <source>
        <dbReference type="SAM" id="SignalP"/>
    </source>
</evidence>
<proteinExistence type="inferred from homology"/>
<dbReference type="InterPro" id="IPR020846">
    <property type="entry name" value="MFS_dom"/>
</dbReference>
<evidence type="ECO:0000256" key="8">
    <source>
        <dbReference type="RuleBase" id="RU003346"/>
    </source>
</evidence>
<sequence length="497" mass="54576">MWIMPLRGKHMVWAITACCCQGFLLLGYDQGVMSGIIGADNQFGRDFNQPNPTTQGTIVAIYDIGCAVGSLFVFFFGESIGRKRMIMSGAATMLVGTAILTSSTTLAQLYVGRIVTGIGNGFNSSSIPVYQSETCGGKIRGMLVCLNSTVTIIGLVIAYWLDYGMSFVDGPSQWRLPIGFQAVFALCLLLQGMVLPDSPRWLIAHGYKEEGARVIAMLEDCDSIDHPNVRRVQGEIEASLALESAGGPFRYRELLEGGKIQNFRRICLCIAVNVMQQFTGYLAPVVYQNTMGLSRNLSLILGGFTAVTYMFASFIPLWTVDRYGRRPLLMISATGLSLCFIIAAILLSTGTKPAAFGATAMVFIFQIFLGIGYLPIPWLYPAEISTTRIRARGSAISSFFNWMCVFAVVEMTPPAIANISWRVFIIFAIFNACWVPLVYCFFPETHSLELEEIDAIFEKGGITGGVWSSPGGRTVVRKRRVESASESNEKEKGDHFE</sequence>
<evidence type="ECO:0000259" key="12">
    <source>
        <dbReference type="PROSITE" id="PS50850"/>
    </source>
</evidence>
<comment type="catalytic activity">
    <reaction evidence="7">
        <text>myo-inositol(out) + H(+)(out) = myo-inositol(in) + H(+)(in)</text>
        <dbReference type="Rhea" id="RHEA:60364"/>
        <dbReference type="ChEBI" id="CHEBI:15378"/>
        <dbReference type="ChEBI" id="CHEBI:17268"/>
    </reaction>
</comment>
<evidence type="ECO:0000256" key="2">
    <source>
        <dbReference type="ARBA" id="ARBA00010992"/>
    </source>
</evidence>
<gene>
    <name evidence="13" type="ORF">BDZ94DRAFT_1154295</name>
</gene>
<keyword evidence="6 10" id="KW-0472">Membrane</keyword>
<keyword evidence="11" id="KW-0732">Signal</keyword>
<feature type="transmembrane region" description="Helical" evidence="10">
    <location>
        <begin position="299"/>
        <end position="320"/>
    </location>
</feature>
<reference evidence="13" key="1">
    <citation type="submission" date="2020-11" db="EMBL/GenBank/DDBJ databases">
        <authorList>
            <consortium name="DOE Joint Genome Institute"/>
            <person name="Ahrendt S."/>
            <person name="Riley R."/>
            <person name="Andreopoulos W."/>
            <person name="Labutti K."/>
            <person name="Pangilinan J."/>
            <person name="Ruiz-Duenas F.J."/>
            <person name="Barrasa J.M."/>
            <person name="Sanchez-Garcia M."/>
            <person name="Camarero S."/>
            <person name="Miyauchi S."/>
            <person name="Serrano A."/>
            <person name="Linde D."/>
            <person name="Babiker R."/>
            <person name="Drula E."/>
            <person name="Ayuso-Fernandez I."/>
            <person name="Pacheco R."/>
            <person name="Padilla G."/>
            <person name="Ferreira P."/>
            <person name="Barriuso J."/>
            <person name="Kellner H."/>
            <person name="Castanera R."/>
            <person name="Alfaro M."/>
            <person name="Ramirez L."/>
            <person name="Pisabarro A.G."/>
            <person name="Kuo A."/>
            <person name="Tritt A."/>
            <person name="Lipzen A."/>
            <person name="He G."/>
            <person name="Yan M."/>
            <person name="Ng V."/>
            <person name="Cullen D."/>
            <person name="Martin F."/>
            <person name="Rosso M.-N."/>
            <person name="Henrissat B."/>
            <person name="Hibbett D."/>
            <person name="Martinez A.T."/>
            <person name="Grigoriev I.V."/>
        </authorList>
    </citation>
    <scope>NUCLEOTIDE SEQUENCE</scope>
    <source>
        <strain evidence="13">CBS 247.69</strain>
    </source>
</reference>
<organism evidence="13 14">
    <name type="scientific">Collybia nuda</name>
    <dbReference type="NCBI Taxonomy" id="64659"/>
    <lineage>
        <taxon>Eukaryota</taxon>
        <taxon>Fungi</taxon>
        <taxon>Dikarya</taxon>
        <taxon>Basidiomycota</taxon>
        <taxon>Agaricomycotina</taxon>
        <taxon>Agaricomycetes</taxon>
        <taxon>Agaricomycetidae</taxon>
        <taxon>Agaricales</taxon>
        <taxon>Tricholomatineae</taxon>
        <taxon>Clitocybaceae</taxon>
        <taxon>Collybia</taxon>
    </lineage>
</organism>
<comment type="similarity">
    <text evidence="2 8">Belongs to the major facilitator superfamily. Sugar transporter (TC 2.A.1.1) family.</text>
</comment>
<feature type="transmembrane region" description="Helical" evidence="10">
    <location>
        <begin position="354"/>
        <end position="379"/>
    </location>
</feature>
<feature type="signal peptide" evidence="11">
    <location>
        <begin position="1"/>
        <end position="34"/>
    </location>
</feature>
<dbReference type="InterPro" id="IPR005829">
    <property type="entry name" value="Sugar_transporter_CS"/>
</dbReference>
<dbReference type="AlphaFoldDB" id="A0A9P6CPU8"/>
<feature type="transmembrane region" description="Helical" evidence="10">
    <location>
        <begin position="58"/>
        <end position="77"/>
    </location>
</feature>
<keyword evidence="4 10" id="KW-0812">Transmembrane</keyword>
<feature type="transmembrane region" description="Helical" evidence="10">
    <location>
        <begin position="141"/>
        <end position="161"/>
    </location>
</feature>
<dbReference type="PROSITE" id="PS50850">
    <property type="entry name" value="MFS"/>
    <property type="match status" value="1"/>
</dbReference>
<dbReference type="PRINTS" id="PR00171">
    <property type="entry name" value="SUGRTRNSPORT"/>
</dbReference>
<feature type="transmembrane region" description="Helical" evidence="10">
    <location>
        <begin position="327"/>
        <end position="348"/>
    </location>
</feature>
<evidence type="ECO:0000256" key="1">
    <source>
        <dbReference type="ARBA" id="ARBA00004141"/>
    </source>
</evidence>
<evidence type="ECO:0000256" key="10">
    <source>
        <dbReference type="SAM" id="Phobius"/>
    </source>
</evidence>
<dbReference type="InterPro" id="IPR005828">
    <property type="entry name" value="MFS_sugar_transport-like"/>
</dbReference>
<evidence type="ECO:0000256" key="9">
    <source>
        <dbReference type="SAM" id="MobiDB-lite"/>
    </source>
</evidence>
<dbReference type="Proteomes" id="UP000807353">
    <property type="component" value="Unassembled WGS sequence"/>
</dbReference>
<evidence type="ECO:0000313" key="13">
    <source>
        <dbReference type="EMBL" id="KAF9468369.1"/>
    </source>
</evidence>
<dbReference type="GO" id="GO:0016020">
    <property type="term" value="C:membrane"/>
    <property type="evidence" value="ECO:0007669"/>
    <property type="project" value="UniProtKB-SubCell"/>
</dbReference>
<dbReference type="OrthoDB" id="2544694at2759"/>
<dbReference type="InterPro" id="IPR003663">
    <property type="entry name" value="Sugar/inositol_transpt"/>
</dbReference>
<dbReference type="GO" id="GO:0005351">
    <property type="term" value="F:carbohydrate:proton symporter activity"/>
    <property type="evidence" value="ECO:0007669"/>
    <property type="project" value="TreeGrafter"/>
</dbReference>
<dbReference type="InterPro" id="IPR036259">
    <property type="entry name" value="MFS_trans_sf"/>
</dbReference>
<keyword evidence="5 10" id="KW-1133">Transmembrane helix</keyword>
<dbReference type="PROSITE" id="PS00217">
    <property type="entry name" value="SUGAR_TRANSPORT_2"/>
    <property type="match status" value="1"/>
</dbReference>
<protein>
    <submittedName>
        <fullName evidence="13">General substrate transporter</fullName>
    </submittedName>
</protein>
<dbReference type="Gene3D" id="1.20.1250.20">
    <property type="entry name" value="MFS general substrate transporter like domains"/>
    <property type="match status" value="1"/>
</dbReference>
<keyword evidence="14" id="KW-1185">Reference proteome</keyword>
<dbReference type="NCBIfam" id="TIGR00879">
    <property type="entry name" value="SP"/>
    <property type="match status" value="1"/>
</dbReference>
<feature type="region of interest" description="Disordered" evidence="9">
    <location>
        <begin position="477"/>
        <end position="497"/>
    </location>
</feature>
<feature type="transmembrane region" description="Helical" evidence="10">
    <location>
        <begin position="391"/>
        <end position="409"/>
    </location>
</feature>
<evidence type="ECO:0000256" key="7">
    <source>
        <dbReference type="ARBA" id="ARBA00049119"/>
    </source>
</evidence>
<comment type="caution">
    <text evidence="13">The sequence shown here is derived from an EMBL/GenBank/DDBJ whole genome shotgun (WGS) entry which is preliminary data.</text>
</comment>
<feature type="compositionally biased region" description="Basic and acidic residues" evidence="9">
    <location>
        <begin position="481"/>
        <end position="497"/>
    </location>
</feature>
<dbReference type="EMBL" id="MU150233">
    <property type="protein sequence ID" value="KAF9468369.1"/>
    <property type="molecule type" value="Genomic_DNA"/>
</dbReference>
<dbReference type="SUPFAM" id="SSF103473">
    <property type="entry name" value="MFS general substrate transporter"/>
    <property type="match status" value="1"/>
</dbReference>
<dbReference type="Pfam" id="PF00083">
    <property type="entry name" value="Sugar_tr"/>
    <property type="match status" value="1"/>
</dbReference>
<evidence type="ECO:0000256" key="4">
    <source>
        <dbReference type="ARBA" id="ARBA00022692"/>
    </source>
</evidence>
<feature type="chain" id="PRO_5040252699" evidence="11">
    <location>
        <begin position="35"/>
        <end position="497"/>
    </location>
</feature>
<feature type="transmembrane region" description="Helical" evidence="10">
    <location>
        <begin position="266"/>
        <end position="287"/>
    </location>
</feature>
<dbReference type="FunFam" id="1.20.1250.20:FF:000090">
    <property type="entry name" value="MFS sugar transporter, putative"/>
    <property type="match status" value="1"/>
</dbReference>
<dbReference type="PANTHER" id="PTHR48022:SF28">
    <property type="entry name" value="MAJOR FACILITATOR SUPERFAMILY (MFS) PROFILE DOMAIN-CONTAINING PROTEIN-RELATED"/>
    <property type="match status" value="1"/>
</dbReference>
<evidence type="ECO:0000313" key="14">
    <source>
        <dbReference type="Proteomes" id="UP000807353"/>
    </source>
</evidence>
<evidence type="ECO:0000256" key="6">
    <source>
        <dbReference type="ARBA" id="ARBA00023136"/>
    </source>
</evidence>
<keyword evidence="3 8" id="KW-0813">Transport</keyword>
<dbReference type="InterPro" id="IPR050360">
    <property type="entry name" value="MFS_Sugar_Transporters"/>
</dbReference>
<accession>A0A9P6CPU8</accession>
<feature type="domain" description="Major facilitator superfamily (MFS) profile" evidence="12">
    <location>
        <begin position="15"/>
        <end position="446"/>
    </location>
</feature>
<feature type="transmembrane region" description="Helical" evidence="10">
    <location>
        <begin position="421"/>
        <end position="442"/>
    </location>
</feature>
<comment type="subcellular location">
    <subcellularLocation>
        <location evidence="1">Membrane</location>
        <topology evidence="1">Multi-pass membrane protein</topology>
    </subcellularLocation>
</comment>